<dbReference type="Pfam" id="PF03009">
    <property type="entry name" value="GDPD"/>
    <property type="match status" value="1"/>
</dbReference>
<gene>
    <name evidence="3" type="ORF">BZG00_06780</name>
</gene>
<keyword evidence="1" id="KW-0732">Signal</keyword>
<evidence type="ECO:0000259" key="2">
    <source>
        <dbReference type="PROSITE" id="PS51704"/>
    </source>
</evidence>
<feature type="signal peptide" evidence="1">
    <location>
        <begin position="1"/>
        <end position="35"/>
    </location>
</feature>
<comment type="caution">
    <text evidence="3">The sequence shown here is derived from an EMBL/GenBank/DDBJ whole genome shotgun (WGS) entry which is preliminary data.</text>
</comment>
<proteinExistence type="predicted"/>
<sequence length="372" mass="41400">MKEFPLNTSLKATLSVTATALSVASAVSFSSFAQASDSTLSEQLGIADHAVIAHRGDSYNAPESTLPAYQLACEVGADYLELDLQRTKDGKLIAVHDDNLKRNTNIETVYPERAGDPVNTFTWAELEKLDAGSWFNHSYPERARESFRGLKLVTLDQVREIAENCAHQPGLYIETKVPEFFPGIEQDLKQDLTEHGWLDDDAKGKVILQTFNKSSLEALQDVMPNVPKILLLWAGDGYIPTKDSAPKADDESYAQYYARQEVASKAGYAEWLDYAKEHGAIGVGPSGTQANFDDAWSSQFSYMDLAKSWMVDMSHEKGLLMHMYTLDDREDLIRYRERGVDGFFTNRPNVAVKALTDSDGKDIEATLTQLGY</sequence>
<feature type="domain" description="GP-PDE" evidence="2">
    <location>
        <begin position="49"/>
        <end position="355"/>
    </location>
</feature>
<dbReference type="PROSITE" id="PS51704">
    <property type="entry name" value="GP_PDE"/>
    <property type="match status" value="1"/>
</dbReference>
<evidence type="ECO:0000256" key="1">
    <source>
        <dbReference type="SAM" id="SignalP"/>
    </source>
</evidence>
<dbReference type="PANTHER" id="PTHR46211:SF1">
    <property type="entry name" value="GLYCEROPHOSPHODIESTER PHOSPHODIESTERASE, CYTOPLASMIC"/>
    <property type="match status" value="1"/>
</dbReference>
<dbReference type="AlphaFoldDB" id="A0AB36JYR8"/>
<dbReference type="GO" id="GO:0006629">
    <property type="term" value="P:lipid metabolic process"/>
    <property type="evidence" value="ECO:0007669"/>
    <property type="project" value="InterPro"/>
</dbReference>
<keyword evidence="4" id="KW-1185">Reference proteome</keyword>
<feature type="chain" id="PRO_5044251296" evidence="1">
    <location>
        <begin position="36"/>
        <end position="372"/>
    </location>
</feature>
<evidence type="ECO:0000313" key="4">
    <source>
        <dbReference type="Proteomes" id="UP000189021"/>
    </source>
</evidence>
<dbReference type="PANTHER" id="PTHR46211">
    <property type="entry name" value="GLYCEROPHOSPHORYL DIESTER PHOSPHODIESTERASE"/>
    <property type="match status" value="1"/>
</dbReference>
<dbReference type="CDD" id="cd08601">
    <property type="entry name" value="GDPD_SaGlpQ_like"/>
    <property type="match status" value="1"/>
</dbReference>
<dbReference type="EMBL" id="MUEK01000005">
    <property type="protein sequence ID" value="OOE40174.1"/>
    <property type="molecule type" value="Genomic_DNA"/>
</dbReference>
<dbReference type="Gene3D" id="3.20.20.190">
    <property type="entry name" value="Phosphatidylinositol (PI) phosphodiesterase"/>
    <property type="match status" value="1"/>
</dbReference>
<name>A0AB36JYR8_9GAMM</name>
<dbReference type="InterPro" id="IPR017946">
    <property type="entry name" value="PLC-like_Pdiesterase_TIM-brl"/>
</dbReference>
<protein>
    <submittedName>
        <fullName evidence="3">Glycerophosphodiester phosphodiesterase</fullName>
    </submittedName>
</protein>
<dbReference type="Proteomes" id="UP000189021">
    <property type="component" value="Unassembled WGS sequence"/>
</dbReference>
<reference evidence="3 4" key="1">
    <citation type="journal article" date="2017" name="Genome Announc.">
        <title>Draft Genome Sequences of Salinivibrio proteolyticus, Salinivibrio sharmensis, Salinivibrio siamensis, Salinivibrio costicola subsp. alcaliphilus, Salinivibrio costicola subsp. vallismortis, and 29 New Isolates Belonging to the Genus Salinivibrio.</title>
        <authorList>
            <person name="Lopez-Hermoso C."/>
            <person name="de la Haba R.R."/>
            <person name="Sanchez-Porro C."/>
            <person name="Bayliss S.C."/>
            <person name="Feil E.J."/>
            <person name="Ventosa A."/>
        </authorList>
    </citation>
    <scope>NUCLEOTIDE SEQUENCE [LARGE SCALE GENOMIC DNA]</scope>
    <source>
        <strain evidence="3 4">AL184</strain>
    </source>
</reference>
<dbReference type="SUPFAM" id="SSF51695">
    <property type="entry name" value="PLC-like phosphodiesterases"/>
    <property type="match status" value="1"/>
</dbReference>
<organism evidence="3 4">
    <name type="scientific">Salinivibrio kushneri</name>
    <dbReference type="NCBI Taxonomy" id="1908198"/>
    <lineage>
        <taxon>Bacteria</taxon>
        <taxon>Pseudomonadati</taxon>
        <taxon>Pseudomonadota</taxon>
        <taxon>Gammaproteobacteria</taxon>
        <taxon>Vibrionales</taxon>
        <taxon>Vibrionaceae</taxon>
        <taxon>Salinivibrio</taxon>
    </lineage>
</organism>
<accession>A0AB36JYR8</accession>
<dbReference type="GO" id="GO:0008081">
    <property type="term" value="F:phosphoric diester hydrolase activity"/>
    <property type="evidence" value="ECO:0007669"/>
    <property type="project" value="InterPro"/>
</dbReference>
<dbReference type="InterPro" id="IPR030395">
    <property type="entry name" value="GP_PDE_dom"/>
</dbReference>
<evidence type="ECO:0000313" key="3">
    <source>
        <dbReference type="EMBL" id="OOE40174.1"/>
    </source>
</evidence>